<keyword evidence="1" id="KW-1133">Transmembrane helix</keyword>
<comment type="caution">
    <text evidence="2">The sequence shown here is derived from an EMBL/GenBank/DDBJ whole genome shotgun (WGS) entry which is preliminary data.</text>
</comment>
<feature type="transmembrane region" description="Helical" evidence="1">
    <location>
        <begin position="292"/>
        <end position="315"/>
    </location>
</feature>
<dbReference type="Proteomes" id="UP000530571">
    <property type="component" value="Unassembled WGS sequence"/>
</dbReference>
<dbReference type="AlphaFoldDB" id="A0A7W6KHT1"/>
<dbReference type="InterPro" id="IPR004711">
    <property type="entry name" value="Benzoate_Transporter"/>
</dbReference>
<feature type="transmembrane region" description="Helical" evidence="1">
    <location>
        <begin position="205"/>
        <end position="229"/>
    </location>
</feature>
<feature type="transmembrane region" description="Helical" evidence="1">
    <location>
        <begin position="149"/>
        <end position="167"/>
    </location>
</feature>
<gene>
    <name evidence="2" type="ORF">GGR30_001360</name>
</gene>
<dbReference type="RefSeq" id="WP_183483837.1">
    <property type="nucleotide sequence ID" value="NZ_JACIDZ010000003.1"/>
</dbReference>
<proteinExistence type="predicted"/>
<feature type="transmembrane region" description="Helical" evidence="1">
    <location>
        <begin position="250"/>
        <end position="272"/>
    </location>
</feature>
<keyword evidence="1" id="KW-0812">Transmembrane</keyword>
<reference evidence="2 3" key="1">
    <citation type="submission" date="2020-08" db="EMBL/GenBank/DDBJ databases">
        <title>Genomic Encyclopedia of Type Strains, Phase IV (KMG-IV): sequencing the most valuable type-strain genomes for metagenomic binning, comparative biology and taxonomic classification.</title>
        <authorList>
            <person name="Goeker M."/>
        </authorList>
    </citation>
    <scope>NUCLEOTIDE SEQUENCE [LARGE SCALE GENOMIC DNA]</scope>
    <source>
        <strain evidence="2 3">DSM 28101</strain>
    </source>
</reference>
<dbReference type="PANTHER" id="PTHR30199">
    <property type="entry name" value="MFS FAMILY TRANSPORTER, PREDICTED SUBSTRATE BENZOATE"/>
    <property type="match status" value="1"/>
</dbReference>
<dbReference type="NCBIfam" id="TIGR00843">
    <property type="entry name" value="benE"/>
    <property type="match status" value="1"/>
</dbReference>
<organism evidence="2 3">
    <name type="scientific">Martelella radicis</name>
    <dbReference type="NCBI Taxonomy" id="1397476"/>
    <lineage>
        <taxon>Bacteria</taxon>
        <taxon>Pseudomonadati</taxon>
        <taxon>Pseudomonadota</taxon>
        <taxon>Alphaproteobacteria</taxon>
        <taxon>Hyphomicrobiales</taxon>
        <taxon>Aurantimonadaceae</taxon>
        <taxon>Martelella</taxon>
    </lineage>
</organism>
<feature type="transmembrane region" description="Helical" evidence="1">
    <location>
        <begin position="93"/>
        <end position="110"/>
    </location>
</feature>
<feature type="transmembrane region" description="Helical" evidence="1">
    <location>
        <begin position="322"/>
        <end position="343"/>
    </location>
</feature>
<accession>A0A7W6KHT1</accession>
<protein>
    <submittedName>
        <fullName evidence="2">Benzoate membrane transport protein</fullName>
    </submittedName>
</protein>
<evidence type="ECO:0000256" key="1">
    <source>
        <dbReference type="SAM" id="Phobius"/>
    </source>
</evidence>
<feature type="transmembrane region" description="Helical" evidence="1">
    <location>
        <begin position="42"/>
        <end position="63"/>
    </location>
</feature>
<evidence type="ECO:0000313" key="2">
    <source>
        <dbReference type="EMBL" id="MBB4121446.1"/>
    </source>
</evidence>
<name>A0A7W6KHT1_9HYPH</name>
<feature type="transmembrane region" description="Helical" evidence="1">
    <location>
        <begin position="355"/>
        <end position="382"/>
    </location>
</feature>
<dbReference type="GO" id="GO:0005886">
    <property type="term" value="C:plasma membrane"/>
    <property type="evidence" value="ECO:0007669"/>
    <property type="project" value="TreeGrafter"/>
</dbReference>
<keyword evidence="1" id="KW-0472">Membrane</keyword>
<dbReference type="PANTHER" id="PTHR30199:SF0">
    <property type="entry name" value="INNER MEMBRANE PROTEIN YDCO"/>
    <property type="match status" value="1"/>
</dbReference>
<feature type="transmembrane region" description="Helical" evidence="1">
    <location>
        <begin position="174"/>
        <end position="193"/>
    </location>
</feature>
<dbReference type="GO" id="GO:0042925">
    <property type="term" value="F:benzoate transmembrane transporter activity"/>
    <property type="evidence" value="ECO:0007669"/>
    <property type="project" value="InterPro"/>
</dbReference>
<dbReference type="EMBL" id="JACIDZ010000003">
    <property type="protein sequence ID" value="MBB4121446.1"/>
    <property type="molecule type" value="Genomic_DNA"/>
</dbReference>
<evidence type="ECO:0000313" key="3">
    <source>
        <dbReference type="Proteomes" id="UP000530571"/>
    </source>
</evidence>
<keyword evidence="3" id="KW-1185">Reference proteome</keyword>
<feature type="transmembrane region" description="Helical" evidence="1">
    <location>
        <begin position="122"/>
        <end position="143"/>
    </location>
</feature>
<sequence length="396" mass="39867">MLKDFSAQSLFMGLLVAFVGFASSFSVVLQGLEGIGASPAQSASGLMALSIVMGIAGIVISAVTRMPVSIAWSTPGAALLATAGTLPGGFAEAVGAFIVANLLIIAAGLLKPVGRAISAIPAPLANAMLAGVLLALCFAPVEAVKFDPLLGLPIIIAFVVAGAFNRLLAVPAALGAFVLVLVFGVDLPAGSWAKVWREAAPWPVWVTPAFSLQATISVALPLFIVTMASQNIPGVAILAINEYRPSAGRMFSLTGLFSLFAAPFGGHGVNLAAITAAMCAGPDAHANPKRRYWAAIVAGIGYVVFGLMSGLVVALVSLAPPILIEAVAGLALIGAFAAAALAAFKEPDAREAAAITFLVAASGVGFFGISGAFWGLAAGLAITGIKRLAQKRHAGG</sequence>
<dbReference type="Pfam" id="PF03594">
    <property type="entry name" value="BenE"/>
    <property type="match status" value="1"/>
</dbReference>